<dbReference type="InterPro" id="IPR000535">
    <property type="entry name" value="MSP_dom"/>
</dbReference>
<protein>
    <submittedName>
        <fullName evidence="7">Vesicle-associated protein 1-2</fullName>
    </submittedName>
</protein>
<evidence type="ECO:0000256" key="3">
    <source>
        <dbReference type="ARBA" id="ARBA00022692"/>
    </source>
</evidence>
<dbReference type="GO" id="GO:0090158">
    <property type="term" value="P:endoplasmic reticulum membrane organization"/>
    <property type="evidence" value="ECO:0007669"/>
    <property type="project" value="TreeGrafter"/>
</dbReference>
<dbReference type="InterPro" id="IPR016763">
    <property type="entry name" value="VAP"/>
</dbReference>
<evidence type="ECO:0000256" key="4">
    <source>
        <dbReference type="ARBA" id="ARBA00022989"/>
    </source>
</evidence>
<dbReference type="InterPro" id="IPR013783">
    <property type="entry name" value="Ig-like_fold"/>
</dbReference>
<gene>
    <name evidence="7" type="ORF">Slati_4491900</name>
</gene>
<dbReference type="InterPro" id="IPR008962">
    <property type="entry name" value="PapD-like_sf"/>
</dbReference>
<proteinExistence type="inferred from homology"/>
<dbReference type="PROSITE" id="PS50202">
    <property type="entry name" value="MSP"/>
    <property type="match status" value="1"/>
</dbReference>
<evidence type="ECO:0000256" key="1">
    <source>
        <dbReference type="ARBA" id="ARBA00004211"/>
    </source>
</evidence>
<keyword evidence="4" id="KW-1133">Transmembrane helix</keyword>
<dbReference type="EMBL" id="JACGWN010000016">
    <property type="protein sequence ID" value="KAL0395257.1"/>
    <property type="molecule type" value="Genomic_DNA"/>
</dbReference>
<dbReference type="AlphaFoldDB" id="A0AAW2SSY8"/>
<reference evidence="7" key="1">
    <citation type="submission" date="2020-06" db="EMBL/GenBank/DDBJ databases">
        <authorList>
            <person name="Li T."/>
            <person name="Hu X."/>
            <person name="Zhang T."/>
            <person name="Song X."/>
            <person name="Zhang H."/>
            <person name="Dai N."/>
            <person name="Sheng W."/>
            <person name="Hou X."/>
            <person name="Wei L."/>
        </authorList>
    </citation>
    <scope>NUCLEOTIDE SEQUENCE</scope>
    <source>
        <strain evidence="7">KEN1</strain>
        <tissue evidence="7">Leaf</tissue>
    </source>
</reference>
<dbReference type="Pfam" id="PF00635">
    <property type="entry name" value="Motile_Sperm"/>
    <property type="match status" value="1"/>
</dbReference>
<reference evidence="7" key="2">
    <citation type="journal article" date="2024" name="Plant">
        <title>Genomic evolution and insights into agronomic trait innovations of Sesamum species.</title>
        <authorList>
            <person name="Miao H."/>
            <person name="Wang L."/>
            <person name="Qu L."/>
            <person name="Liu H."/>
            <person name="Sun Y."/>
            <person name="Le M."/>
            <person name="Wang Q."/>
            <person name="Wei S."/>
            <person name="Zheng Y."/>
            <person name="Lin W."/>
            <person name="Duan Y."/>
            <person name="Cao H."/>
            <person name="Xiong S."/>
            <person name="Wang X."/>
            <person name="Wei L."/>
            <person name="Li C."/>
            <person name="Ma Q."/>
            <person name="Ju M."/>
            <person name="Zhao R."/>
            <person name="Li G."/>
            <person name="Mu C."/>
            <person name="Tian Q."/>
            <person name="Mei H."/>
            <person name="Zhang T."/>
            <person name="Gao T."/>
            <person name="Zhang H."/>
        </authorList>
    </citation>
    <scope>NUCLEOTIDE SEQUENCE</scope>
    <source>
        <strain evidence="7">KEN1</strain>
    </source>
</reference>
<dbReference type="GO" id="GO:0005886">
    <property type="term" value="C:plasma membrane"/>
    <property type="evidence" value="ECO:0007669"/>
    <property type="project" value="TreeGrafter"/>
</dbReference>
<dbReference type="GO" id="GO:0061817">
    <property type="term" value="P:endoplasmic reticulum-plasma membrane tethering"/>
    <property type="evidence" value="ECO:0007669"/>
    <property type="project" value="TreeGrafter"/>
</dbReference>
<evidence type="ECO:0000313" key="7">
    <source>
        <dbReference type="EMBL" id="KAL0395257.1"/>
    </source>
</evidence>
<dbReference type="SUPFAM" id="SSF49354">
    <property type="entry name" value="PapD-like"/>
    <property type="match status" value="1"/>
</dbReference>
<dbReference type="GO" id="GO:0005789">
    <property type="term" value="C:endoplasmic reticulum membrane"/>
    <property type="evidence" value="ECO:0007669"/>
    <property type="project" value="InterPro"/>
</dbReference>
<keyword evidence="3" id="KW-0812">Transmembrane</keyword>
<keyword evidence="5" id="KW-0472">Membrane</keyword>
<accession>A0AAW2SSY8</accession>
<comment type="subcellular location">
    <subcellularLocation>
        <location evidence="1">Membrane</location>
        <topology evidence="1">Single-pass type IV membrane protein</topology>
    </subcellularLocation>
</comment>
<dbReference type="Gene3D" id="2.60.40.10">
    <property type="entry name" value="Immunoglobulins"/>
    <property type="match status" value="1"/>
</dbReference>
<dbReference type="PANTHER" id="PTHR10809:SF6">
    <property type="entry name" value="AT11025P-RELATED"/>
    <property type="match status" value="1"/>
</dbReference>
<evidence type="ECO:0000256" key="5">
    <source>
        <dbReference type="ARBA" id="ARBA00023136"/>
    </source>
</evidence>
<feature type="domain" description="MSP" evidence="6">
    <location>
        <begin position="77"/>
        <end position="212"/>
    </location>
</feature>
<organism evidence="7">
    <name type="scientific">Sesamum latifolium</name>
    <dbReference type="NCBI Taxonomy" id="2727402"/>
    <lineage>
        <taxon>Eukaryota</taxon>
        <taxon>Viridiplantae</taxon>
        <taxon>Streptophyta</taxon>
        <taxon>Embryophyta</taxon>
        <taxon>Tracheophyta</taxon>
        <taxon>Spermatophyta</taxon>
        <taxon>Magnoliopsida</taxon>
        <taxon>eudicotyledons</taxon>
        <taxon>Gunneridae</taxon>
        <taxon>Pentapetalae</taxon>
        <taxon>asterids</taxon>
        <taxon>lamiids</taxon>
        <taxon>Lamiales</taxon>
        <taxon>Pedaliaceae</taxon>
        <taxon>Sesamum</taxon>
    </lineage>
</organism>
<evidence type="ECO:0000256" key="2">
    <source>
        <dbReference type="ARBA" id="ARBA00008932"/>
    </source>
</evidence>
<comment type="similarity">
    <text evidence="2">Belongs to the VAMP-associated protein (VAP) (TC 9.B.17) family.</text>
</comment>
<name>A0AAW2SSY8_9LAMI</name>
<dbReference type="PANTHER" id="PTHR10809">
    <property type="entry name" value="VESICLE-ASSOCIATED MEMBRANE PROTEIN-ASSOCIATED PROTEIN"/>
    <property type="match status" value="1"/>
</dbReference>
<comment type="caution">
    <text evidence="7">The sequence shown here is derived from an EMBL/GenBank/DDBJ whole genome shotgun (WGS) entry which is preliminary data.</text>
</comment>
<sequence>MKMTLSDGTKKSLFELTFDGPCTNYGGRHPHPPCSIRKFPPFGAVLPSCFSFYCNCHFANDIPLTSINLYTYTREKLLDIEPQELKFKFELGKRASCTLRLTNNSRNPVAFKVMTTNPQKYCVGTNIGIVSPGSSLMLQPTWSSFPVNSSFKASLVVLTMRSPKEVPTNMECKDKFSMKSVVTSPGATIEATRRLFNERGLVEECKLRVLYISPSLRQSSNFERSEAGSLQNATLQRGNLNDYELKARTMARGARGAALAPFAAYGAGLHKGAAMARLCEKGLGGWAVGSLDGPIK</sequence>
<evidence type="ECO:0000259" key="6">
    <source>
        <dbReference type="PROSITE" id="PS50202"/>
    </source>
</evidence>